<accession>A0A368P2S8</accession>
<dbReference type="PANTHER" id="PTHR37299:SF1">
    <property type="entry name" value="STAGE 0 SPORULATION PROTEIN A HOMOLOG"/>
    <property type="match status" value="1"/>
</dbReference>
<dbReference type="GO" id="GO:0000156">
    <property type="term" value="F:phosphorelay response regulator activity"/>
    <property type="evidence" value="ECO:0007669"/>
    <property type="project" value="InterPro"/>
</dbReference>
<proteinExistence type="predicted"/>
<dbReference type="InterPro" id="IPR046947">
    <property type="entry name" value="LytR-like"/>
</dbReference>
<dbReference type="Gene3D" id="2.40.50.1020">
    <property type="entry name" value="LytTr DNA-binding domain"/>
    <property type="match status" value="1"/>
</dbReference>
<evidence type="ECO:0000313" key="4">
    <source>
        <dbReference type="EMBL" id="RCU56723.1"/>
    </source>
</evidence>
<evidence type="ECO:0000259" key="3">
    <source>
        <dbReference type="PROSITE" id="PS50930"/>
    </source>
</evidence>
<dbReference type="AlphaFoldDB" id="A0A368P2S8"/>
<dbReference type="RefSeq" id="WP_072350839.1">
    <property type="nucleotide sequence ID" value="NZ_JAWVXR010000004.1"/>
</dbReference>
<dbReference type="OrthoDB" id="2962330at2"/>
<sequence length="222" mass="25624">MTKQQEAKILIVEDDVIIAEYISEILQEEHFKNIKIAHDKELALYEMEQFKPDIILMDINLKGKNSGIELSKVKNKNATVIFITGQQDYSLMSEALKTNPDAYLTKPLKRVDLLASINLAIFKKQSQTFQFKDGYDLVSLDYDDIKYIVADGNYVNIQTVSKKYTIRKSLNTVAEKLPSVIFKRSHRSYIVNINKVQRVSYNFLIINNVEIPLSRSFSKSFK</sequence>
<dbReference type="Pfam" id="PF00072">
    <property type="entry name" value="Response_reg"/>
    <property type="match status" value="1"/>
</dbReference>
<dbReference type="EMBL" id="QPIG01000004">
    <property type="protein sequence ID" value="RCU56723.1"/>
    <property type="molecule type" value="Genomic_DNA"/>
</dbReference>
<dbReference type="Proteomes" id="UP000252249">
    <property type="component" value="Unassembled WGS sequence"/>
</dbReference>
<organism evidence="4 5">
    <name type="scientific">Oceanihabitans sediminis</name>
    <dbReference type="NCBI Taxonomy" id="1812012"/>
    <lineage>
        <taxon>Bacteria</taxon>
        <taxon>Pseudomonadati</taxon>
        <taxon>Bacteroidota</taxon>
        <taxon>Flavobacteriia</taxon>
        <taxon>Flavobacteriales</taxon>
        <taxon>Flavobacteriaceae</taxon>
        <taxon>Oceanihabitans</taxon>
    </lineage>
</organism>
<name>A0A368P2S8_9FLAO</name>
<gene>
    <name evidence="4" type="ORF">DU428_10195</name>
</gene>
<comment type="caution">
    <text evidence="4">The sequence shown here is derived from an EMBL/GenBank/DDBJ whole genome shotgun (WGS) entry which is preliminary data.</text>
</comment>
<evidence type="ECO:0000256" key="1">
    <source>
        <dbReference type="PROSITE-ProRule" id="PRU00169"/>
    </source>
</evidence>
<dbReference type="PANTHER" id="PTHR37299">
    <property type="entry name" value="TRANSCRIPTIONAL REGULATOR-RELATED"/>
    <property type="match status" value="1"/>
</dbReference>
<dbReference type="GO" id="GO:0003677">
    <property type="term" value="F:DNA binding"/>
    <property type="evidence" value="ECO:0007669"/>
    <property type="project" value="UniProtKB-KW"/>
</dbReference>
<dbReference type="SUPFAM" id="SSF52172">
    <property type="entry name" value="CheY-like"/>
    <property type="match status" value="1"/>
</dbReference>
<dbReference type="SMART" id="SM00850">
    <property type="entry name" value="LytTR"/>
    <property type="match status" value="1"/>
</dbReference>
<dbReference type="InterPro" id="IPR001789">
    <property type="entry name" value="Sig_transdc_resp-reg_receiver"/>
</dbReference>
<protein>
    <submittedName>
        <fullName evidence="4">DNA-binding response regulator</fullName>
    </submittedName>
</protein>
<feature type="domain" description="Response regulatory" evidence="2">
    <location>
        <begin position="8"/>
        <end position="121"/>
    </location>
</feature>
<dbReference type="Gene3D" id="3.40.50.2300">
    <property type="match status" value="1"/>
</dbReference>
<keyword evidence="4" id="KW-0238">DNA-binding</keyword>
<keyword evidence="5" id="KW-1185">Reference proteome</keyword>
<keyword evidence="1" id="KW-0597">Phosphoprotein</keyword>
<evidence type="ECO:0000313" key="5">
    <source>
        <dbReference type="Proteomes" id="UP000252249"/>
    </source>
</evidence>
<dbReference type="InterPro" id="IPR011006">
    <property type="entry name" value="CheY-like_superfamily"/>
</dbReference>
<dbReference type="SMART" id="SM00448">
    <property type="entry name" value="REC"/>
    <property type="match status" value="1"/>
</dbReference>
<evidence type="ECO:0000259" key="2">
    <source>
        <dbReference type="PROSITE" id="PS50110"/>
    </source>
</evidence>
<reference evidence="4 5" key="1">
    <citation type="submission" date="2018-07" db="EMBL/GenBank/DDBJ databases">
        <title>Oceanihabitans testaceum sp. nov., isolated from marine sediment.</title>
        <authorList>
            <person name="Li C.-M."/>
        </authorList>
    </citation>
    <scope>NUCLEOTIDE SEQUENCE [LARGE SCALE GENOMIC DNA]</scope>
    <source>
        <strain evidence="4 5">S9-10</strain>
    </source>
</reference>
<dbReference type="InterPro" id="IPR007492">
    <property type="entry name" value="LytTR_DNA-bd_dom"/>
</dbReference>
<dbReference type="PROSITE" id="PS50930">
    <property type="entry name" value="HTH_LYTTR"/>
    <property type="match status" value="1"/>
</dbReference>
<feature type="domain" description="HTH LytTR-type" evidence="3">
    <location>
        <begin position="129"/>
        <end position="222"/>
    </location>
</feature>
<dbReference type="Pfam" id="PF04397">
    <property type="entry name" value="LytTR"/>
    <property type="match status" value="1"/>
</dbReference>
<feature type="modified residue" description="4-aspartylphosphate" evidence="1">
    <location>
        <position position="58"/>
    </location>
</feature>
<dbReference type="PROSITE" id="PS50110">
    <property type="entry name" value="RESPONSE_REGULATORY"/>
    <property type="match status" value="1"/>
</dbReference>